<name>A0A1C3XNA3_9BRAD</name>
<evidence type="ECO:0000313" key="1">
    <source>
        <dbReference type="EMBL" id="SCB53717.1"/>
    </source>
</evidence>
<feature type="non-terminal residue" evidence="1">
    <location>
        <position position="1"/>
    </location>
</feature>
<dbReference type="Proteomes" id="UP000183174">
    <property type="component" value="Unassembled WGS sequence"/>
</dbReference>
<evidence type="ECO:0000313" key="2">
    <source>
        <dbReference type="Proteomes" id="UP000183174"/>
    </source>
</evidence>
<reference evidence="1 2" key="1">
    <citation type="submission" date="2016-08" db="EMBL/GenBank/DDBJ databases">
        <authorList>
            <person name="Seilhamer J.J."/>
        </authorList>
    </citation>
    <scope>NUCLEOTIDE SEQUENCE [LARGE SCALE GENOMIC DNA]</scope>
    <source>
        <strain evidence="1 2">CCBAU 10071</strain>
    </source>
</reference>
<sequence>WTLCRVEEIDDEGELLGTYQGRGDANKALKKIAYAPQPQR</sequence>
<protein>
    <submittedName>
        <fullName evidence="1">Uncharacterized protein</fullName>
    </submittedName>
</protein>
<proteinExistence type="predicted"/>
<gene>
    <name evidence="1" type="ORF">GA0061099_10971</name>
</gene>
<dbReference type="EMBL" id="FMAE01000097">
    <property type="protein sequence ID" value="SCB53717.1"/>
    <property type="molecule type" value="Genomic_DNA"/>
</dbReference>
<dbReference type="AlphaFoldDB" id="A0A1C3XNA3"/>
<accession>A0A1C3XNA3</accession>
<organism evidence="1 2">
    <name type="scientific">Bradyrhizobium yuanmingense</name>
    <dbReference type="NCBI Taxonomy" id="108015"/>
    <lineage>
        <taxon>Bacteria</taxon>
        <taxon>Pseudomonadati</taxon>
        <taxon>Pseudomonadota</taxon>
        <taxon>Alphaproteobacteria</taxon>
        <taxon>Hyphomicrobiales</taxon>
        <taxon>Nitrobacteraceae</taxon>
        <taxon>Bradyrhizobium</taxon>
    </lineage>
</organism>